<feature type="transmembrane region" description="Helical" evidence="11">
    <location>
        <begin position="595"/>
        <end position="612"/>
    </location>
</feature>
<organism evidence="17 18">
    <name type="scientific">Actinotalea soli</name>
    <dbReference type="NCBI Taxonomy" id="2819234"/>
    <lineage>
        <taxon>Bacteria</taxon>
        <taxon>Bacillati</taxon>
        <taxon>Actinomycetota</taxon>
        <taxon>Actinomycetes</taxon>
        <taxon>Micrococcales</taxon>
        <taxon>Cellulomonadaceae</taxon>
        <taxon>Actinotalea</taxon>
    </lineage>
</organism>
<feature type="region of interest" description="Disordered" evidence="10">
    <location>
        <begin position="918"/>
        <end position="964"/>
    </location>
</feature>
<dbReference type="AlphaFoldDB" id="A0A939RWE9"/>
<dbReference type="PANTHER" id="PTHR43373:SF1">
    <property type="entry name" value="NA(+)_H(+) ANTIPORTER SUBUNIT A"/>
    <property type="match status" value="1"/>
</dbReference>
<keyword evidence="18" id="KW-1185">Reference proteome</keyword>
<feature type="transmembrane region" description="Helical" evidence="11">
    <location>
        <begin position="446"/>
        <end position="469"/>
    </location>
</feature>
<dbReference type="RefSeq" id="WP_208057060.1">
    <property type="nucleotide sequence ID" value="NZ_JAGEMK010000012.1"/>
</dbReference>
<evidence type="ECO:0000256" key="11">
    <source>
        <dbReference type="SAM" id="Phobius"/>
    </source>
</evidence>
<keyword evidence="6 11" id="KW-1133">Transmembrane helix</keyword>
<feature type="transmembrane region" description="Helical" evidence="11">
    <location>
        <begin position="201"/>
        <end position="217"/>
    </location>
</feature>
<evidence type="ECO:0000256" key="4">
    <source>
        <dbReference type="ARBA" id="ARBA00022475"/>
    </source>
</evidence>
<feature type="transmembrane region" description="Helical" evidence="11">
    <location>
        <begin position="677"/>
        <end position="697"/>
    </location>
</feature>
<feature type="transmembrane region" description="Helical" evidence="11">
    <location>
        <begin position="885"/>
        <end position="909"/>
    </location>
</feature>
<feature type="transmembrane region" description="Helical" evidence="11">
    <location>
        <begin position="489"/>
        <end position="514"/>
    </location>
</feature>
<dbReference type="GO" id="GO:0015297">
    <property type="term" value="F:antiporter activity"/>
    <property type="evidence" value="ECO:0007669"/>
    <property type="project" value="UniProtKB-KW"/>
</dbReference>
<feature type="transmembrane region" description="Helical" evidence="11">
    <location>
        <begin position="296"/>
        <end position="314"/>
    </location>
</feature>
<feature type="transmembrane region" description="Helical" evidence="11">
    <location>
        <begin position="562"/>
        <end position="583"/>
    </location>
</feature>
<dbReference type="InterPro" id="IPR007182">
    <property type="entry name" value="MnhB"/>
</dbReference>
<feature type="transmembrane region" description="Helical" evidence="11">
    <location>
        <begin position="131"/>
        <end position="149"/>
    </location>
</feature>
<evidence type="ECO:0000256" key="3">
    <source>
        <dbReference type="ARBA" id="ARBA00022449"/>
    </source>
</evidence>
<evidence type="ECO:0000256" key="9">
    <source>
        <dbReference type="RuleBase" id="RU000320"/>
    </source>
</evidence>
<evidence type="ECO:0000259" key="14">
    <source>
        <dbReference type="Pfam" id="PF04039"/>
    </source>
</evidence>
<feature type="transmembrane region" description="Helical" evidence="11">
    <location>
        <begin position="788"/>
        <end position="806"/>
    </location>
</feature>
<dbReference type="Pfam" id="PF04039">
    <property type="entry name" value="MnhB"/>
    <property type="match status" value="1"/>
</dbReference>
<comment type="subcellular location">
    <subcellularLocation>
        <location evidence="1">Cell membrane</location>
        <topology evidence="1">Multi-pass membrane protein</topology>
    </subcellularLocation>
    <subcellularLocation>
        <location evidence="9">Membrane</location>
        <topology evidence="9">Multi-pass membrane protein</topology>
    </subcellularLocation>
</comment>
<evidence type="ECO:0000313" key="17">
    <source>
        <dbReference type="EMBL" id="MBO1753370.1"/>
    </source>
</evidence>
<feature type="transmembrane region" description="Helical" evidence="11">
    <location>
        <begin position="77"/>
        <end position="96"/>
    </location>
</feature>
<proteinExistence type="predicted"/>
<keyword evidence="2" id="KW-0813">Transport</keyword>
<dbReference type="EMBL" id="JAGEMK010000012">
    <property type="protein sequence ID" value="MBO1753370.1"/>
    <property type="molecule type" value="Genomic_DNA"/>
</dbReference>
<comment type="caution">
    <text evidence="17">The sequence shown here is derived from an EMBL/GenBank/DDBJ whole genome shotgun (WGS) entry which is preliminary data.</text>
</comment>
<dbReference type="InterPro" id="IPR001750">
    <property type="entry name" value="ND/Mrp_TM"/>
</dbReference>
<protein>
    <submittedName>
        <fullName evidence="17">DUF4040 family protein</fullName>
    </submittedName>
</protein>
<feature type="transmembrane region" description="Helical" evidence="11">
    <location>
        <begin position="642"/>
        <end position="665"/>
    </location>
</feature>
<evidence type="ECO:0000256" key="6">
    <source>
        <dbReference type="ARBA" id="ARBA00022989"/>
    </source>
</evidence>
<evidence type="ECO:0000259" key="16">
    <source>
        <dbReference type="Pfam" id="PF20501"/>
    </source>
</evidence>
<gene>
    <name evidence="17" type="ORF">J4G33_16290</name>
</gene>
<feature type="domain" description="NADH:quinone oxidoreductase/Mrp antiporter transmembrane" evidence="12">
    <location>
        <begin position="126"/>
        <end position="398"/>
    </location>
</feature>
<feature type="transmembrane region" description="Helical" evidence="11">
    <location>
        <begin position="268"/>
        <end position="289"/>
    </location>
</feature>
<feature type="transmembrane region" description="Helical" evidence="11">
    <location>
        <begin position="320"/>
        <end position="344"/>
    </location>
</feature>
<evidence type="ECO:0000256" key="2">
    <source>
        <dbReference type="ARBA" id="ARBA00022448"/>
    </source>
</evidence>
<feature type="transmembrane region" description="Helical" evidence="11">
    <location>
        <begin position="845"/>
        <end position="865"/>
    </location>
</feature>
<dbReference type="GO" id="GO:0006811">
    <property type="term" value="P:monoatomic ion transport"/>
    <property type="evidence" value="ECO:0007669"/>
    <property type="project" value="UniProtKB-KW"/>
</dbReference>
<evidence type="ECO:0000259" key="13">
    <source>
        <dbReference type="Pfam" id="PF00662"/>
    </source>
</evidence>
<evidence type="ECO:0000256" key="5">
    <source>
        <dbReference type="ARBA" id="ARBA00022692"/>
    </source>
</evidence>
<dbReference type="PRINTS" id="PR01434">
    <property type="entry name" value="NADHDHGNASE5"/>
</dbReference>
<feature type="transmembrane region" description="Helical" evidence="11">
    <location>
        <begin position="161"/>
        <end position="181"/>
    </location>
</feature>
<keyword evidence="7" id="KW-0406">Ion transport</keyword>
<dbReference type="NCBIfam" id="NF009290">
    <property type="entry name" value="PRK12650.1"/>
    <property type="match status" value="1"/>
</dbReference>
<dbReference type="PANTHER" id="PTHR43373">
    <property type="entry name" value="NA(+)/H(+) ANTIPORTER SUBUNIT"/>
    <property type="match status" value="1"/>
</dbReference>
<feature type="transmembrane region" description="Helical" evidence="11">
    <location>
        <begin position="617"/>
        <end position="636"/>
    </location>
</feature>
<dbReference type="InterPro" id="IPR050616">
    <property type="entry name" value="CPA3_Na-H_Antiporter_A"/>
</dbReference>
<accession>A0A939RWE9</accession>
<feature type="transmembrane region" description="Helical" evidence="11">
    <location>
        <begin position="740"/>
        <end position="757"/>
    </location>
</feature>
<dbReference type="GO" id="GO:0005886">
    <property type="term" value="C:plasma membrane"/>
    <property type="evidence" value="ECO:0007669"/>
    <property type="project" value="UniProtKB-SubCell"/>
</dbReference>
<dbReference type="Pfam" id="PF00361">
    <property type="entry name" value="Proton_antipo_M"/>
    <property type="match status" value="1"/>
</dbReference>
<keyword evidence="3" id="KW-0050">Antiport</keyword>
<evidence type="ECO:0000256" key="10">
    <source>
        <dbReference type="SAM" id="MobiDB-lite"/>
    </source>
</evidence>
<evidence type="ECO:0000313" key="18">
    <source>
        <dbReference type="Proteomes" id="UP000664209"/>
    </source>
</evidence>
<keyword evidence="4" id="KW-1003">Cell membrane</keyword>
<feature type="domain" description="MrpA C-terminal/MbhE" evidence="16">
    <location>
        <begin position="675"/>
        <end position="756"/>
    </location>
</feature>
<dbReference type="InterPro" id="IPR025383">
    <property type="entry name" value="MrpA_C/MbhD"/>
</dbReference>
<dbReference type="InterPro" id="IPR046806">
    <property type="entry name" value="MrpA_C/MbhE"/>
</dbReference>
<dbReference type="Pfam" id="PF20501">
    <property type="entry name" value="MbhE"/>
    <property type="match status" value="1"/>
</dbReference>
<evidence type="ECO:0000259" key="15">
    <source>
        <dbReference type="Pfam" id="PF13244"/>
    </source>
</evidence>
<dbReference type="Pfam" id="PF13244">
    <property type="entry name" value="MbhD"/>
    <property type="match status" value="1"/>
</dbReference>
<evidence type="ECO:0000256" key="8">
    <source>
        <dbReference type="ARBA" id="ARBA00023136"/>
    </source>
</evidence>
<evidence type="ECO:0000256" key="1">
    <source>
        <dbReference type="ARBA" id="ARBA00004651"/>
    </source>
</evidence>
<dbReference type="Proteomes" id="UP000664209">
    <property type="component" value="Unassembled WGS sequence"/>
</dbReference>
<keyword evidence="5 9" id="KW-0812">Transmembrane</keyword>
<feature type="transmembrane region" description="Helical" evidence="11">
    <location>
        <begin position="108"/>
        <end position="125"/>
    </location>
</feature>
<sequence>MILPVLLGVLVVAVAATPLLDRGLGRNAGWVLAGVFGTLAAVVGAQAPAVLGRGETLEFFVPWMPTLDVGLHLRLDGTSWLFAMLVLGVGALVMAYSTRYFPPGRRTGFYGLMTAFAVAMLGLVLADDVVVMFVFWELTTICSFLLIGLSGESANRPAVRTFILTGLGGLALLAAVVMLMVNAGTSRLSTILAETDWQASPGWSVAVALLVILAAFTKSAQFPFHYWLPDAMAASTPVSTYLHAATMVKAGIYLLMRFTPVFGDFPLWNVLLIGTGLVTAFIGALFALQRTDLKELLAYSTVSQLGLLVAIIGVGTPYALAAAGVHTLAHALFKASLFMLMGVVDTRNGTRDIRELPGLWRAMPATATLMTIGALSMAGIPPLLGFVSKEAILDAMVGLPGEPWVGLLVALGAVAASTLTFAYSFRMVYGAFGGSPGTAKHGEAGPSYLLAPAVTALSGLVLAFALPVLDPLVDRLVLDTTGTAHESHLALWHGFNLPLLLSAIVIGLGAVLAWQRVAVDRVLDRQLVPVQGTQVFEAAYRGVIAAGVRIGRLTASNAPAPYLAAILLTLGGTAIAVTLGRPVVPAQPEPTTRPTDWLLVALILVAVTAVVITRSRLAAVALVGVVGFAVALWFLLLGGFDLALTQLLVEILTVVVAVLVLRRLPRAFHPTPRARRLGAGVVAVVMGVAAGLAAFALTGRREMSPASEYFLRNAEEETGGTNVVNTILVDFRALDTLGELVVLGVTGLIIIGVLESARLNHGRLPEKVAGFAQNVVFSARENSLIMRTVARGLGPVLTLLSLYLLLRGHSAPGGGFIAALVGGAGFALAYLAAPAAARARIRLPYPRLIAAGVAIAGGSGILGYLEGSFLRPLHVDIPLPGDGYYHFTTALIFDVGVYLAVIGVLLTALNRLGTEDDIHAEEPLGPGVESTDEDDPDSEDETNDEIDEGTAAEPDLASPKGGRR</sequence>
<dbReference type="InterPro" id="IPR001516">
    <property type="entry name" value="Proton_antipo_N"/>
</dbReference>
<feature type="domain" description="NADH-Ubiquinone oxidoreductase (complex I) chain 5 N-terminal" evidence="13">
    <location>
        <begin position="64"/>
        <end position="100"/>
    </location>
</feature>
<dbReference type="Pfam" id="PF00662">
    <property type="entry name" value="Proton_antipo_N"/>
    <property type="match status" value="1"/>
</dbReference>
<reference evidence="17" key="1">
    <citation type="submission" date="2021-03" db="EMBL/GenBank/DDBJ databases">
        <title>Actinotalea soli sp. nov., isolated from soil.</title>
        <authorList>
            <person name="Ping W."/>
            <person name="Zhang J."/>
        </authorList>
    </citation>
    <scope>NUCLEOTIDE SEQUENCE</scope>
    <source>
        <strain evidence="17">BY-33</strain>
    </source>
</reference>
<feature type="domain" description="Na+/H+ antiporter MnhB subunit-related protein" evidence="14">
    <location>
        <begin position="785"/>
        <end position="907"/>
    </location>
</feature>
<keyword evidence="8 11" id="KW-0472">Membrane</keyword>
<evidence type="ECO:0000256" key="7">
    <source>
        <dbReference type="ARBA" id="ARBA00023065"/>
    </source>
</evidence>
<feature type="compositionally biased region" description="Acidic residues" evidence="10">
    <location>
        <begin position="930"/>
        <end position="950"/>
    </location>
</feature>
<feature type="transmembrane region" description="Helical" evidence="11">
    <location>
        <begin position="812"/>
        <end position="833"/>
    </location>
</feature>
<feature type="domain" description="MrpA C-terminal/MbhD" evidence="15">
    <location>
        <begin position="601"/>
        <end position="666"/>
    </location>
</feature>
<evidence type="ECO:0000259" key="12">
    <source>
        <dbReference type="Pfam" id="PF00361"/>
    </source>
</evidence>
<feature type="transmembrane region" description="Helical" evidence="11">
    <location>
        <begin position="404"/>
        <end position="425"/>
    </location>
</feature>
<feature type="transmembrane region" description="Helical" evidence="11">
    <location>
        <begin position="365"/>
        <end position="384"/>
    </location>
</feature>
<name>A0A939RWE9_9CELL</name>